<organism evidence="4 5">
    <name type="scientific">Necator americanus</name>
    <name type="common">Human hookworm</name>
    <dbReference type="NCBI Taxonomy" id="51031"/>
    <lineage>
        <taxon>Eukaryota</taxon>
        <taxon>Metazoa</taxon>
        <taxon>Ecdysozoa</taxon>
        <taxon>Nematoda</taxon>
        <taxon>Chromadorea</taxon>
        <taxon>Rhabditida</taxon>
        <taxon>Rhabditina</taxon>
        <taxon>Rhabditomorpha</taxon>
        <taxon>Strongyloidea</taxon>
        <taxon>Ancylostomatidae</taxon>
        <taxon>Bunostominae</taxon>
        <taxon>Necator</taxon>
    </lineage>
</organism>
<dbReference type="EMBL" id="JAVFWL010000001">
    <property type="protein sequence ID" value="KAK6725879.1"/>
    <property type="molecule type" value="Genomic_DNA"/>
</dbReference>
<sequence length="372" mass="40613">MIVVIFLLILVILLAQFAIICAKRELTETETSPLPPGSSSSSAQAVKGSVDKISDEKISTQISLETAPAYFEEHDVFELAGELPERTAASTVGTQSASERSAQHMAKIAEKYPPEKGEEHSGAKRTTTGDVEDGAVVVERAVPPPREISPKSSKVGQKAREPSPEQSSDLPRRSALLHERSADIWESFKKLEETQPDLVDYTSLMADPVVDMAEIEKNPPEVGSLGDLLVQLNRAKAARIRNENNEVGRAMPNEEQSGRTKIPDKTSLRVPTSIPVPIKISVKETPSKKFPAVVASKRGINKQNLSSVVGSQKSKSKKSQTSSKLTKQASESLRKNTLMNFYASLLFLATMTMISFLALAEDQDPYFAFNPH</sequence>
<name>A0ABR1BLS1_NECAM</name>
<comment type="caution">
    <text evidence="4">The sequence shown here is derived from an EMBL/GenBank/DDBJ whole genome shotgun (WGS) entry which is preliminary data.</text>
</comment>
<evidence type="ECO:0000313" key="4">
    <source>
        <dbReference type="EMBL" id="KAK6725879.1"/>
    </source>
</evidence>
<keyword evidence="5" id="KW-1185">Reference proteome</keyword>
<proteinExistence type="predicted"/>
<feature type="signal peptide" evidence="3">
    <location>
        <begin position="1"/>
        <end position="22"/>
    </location>
</feature>
<evidence type="ECO:0000313" key="5">
    <source>
        <dbReference type="Proteomes" id="UP001303046"/>
    </source>
</evidence>
<feature type="region of interest" description="Disordered" evidence="1">
    <location>
        <begin position="110"/>
        <end position="174"/>
    </location>
</feature>
<evidence type="ECO:0000256" key="2">
    <source>
        <dbReference type="SAM" id="Phobius"/>
    </source>
</evidence>
<keyword evidence="3" id="KW-0732">Signal</keyword>
<feature type="region of interest" description="Disordered" evidence="1">
    <location>
        <begin position="304"/>
        <end position="329"/>
    </location>
</feature>
<protein>
    <submittedName>
        <fullName evidence="4">Uncharacterized protein</fullName>
    </submittedName>
</protein>
<feature type="compositionally biased region" description="Basic and acidic residues" evidence="1">
    <location>
        <begin position="110"/>
        <end position="122"/>
    </location>
</feature>
<keyword evidence="2" id="KW-1133">Transmembrane helix</keyword>
<reference evidence="4 5" key="1">
    <citation type="submission" date="2023-08" db="EMBL/GenBank/DDBJ databases">
        <title>A Necator americanus chromosomal reference genome.</title>
        <authorList>
            <person name="Ilik V."/>
            <person name="Petrzelkova K.J."/>
            <person name="Pardy F."/>
            <person name="Fuh T."/>
            <person name="Niatou-Singa F.S."/>
            <person name="Gouil Q."/>
            <person name="Baker L."/>
            <person name="Ritchie M.E."/>
            <person name="Jex A.R."/>
            <person name="Gazzola D."/>
            <person name="Li H."/>
            <person name="Toshio Fujiwara R."/>
            <person name="Zhan B."/>
            <person name="Aroian R.V."/>
            <person name="Pafco B."/>
            <person name="Schwarz E.M."/>
        </authorList>
    </citation>
    <scope>NUCLEOTIDE SEQUENCE [LARGE SCALE GENOMIC DNA]</scope>
    <source>
        <strain evidence="4 5">Aroian</strain>
        <tissue evidence="4">Whole animal</tissue>
    </source>
</reference>
<evidence type="ECO:0000256" key="3">
    <source>
        <dbReference type="SAM" id="SignalP"/>
    </source>
</evidence>
<evidence type="ECO:0000256" key="1">
    <source>
        <dbReference type="SAM" id="MobiDB-lite"/>
    </source>
</evidence>
<feature type="compositionally biased region" description="Low complexity" evidence="1">
    <location>
        <begin position="305"/>
        <end position="327"/>
    </location>
</feature>
<accession>A0ABR1BLS1</accession>
<feature type="chain" id="PRO_5047053478" evidence="3">
    <location>
        <begin position="23"/>
        <end position="372"/>
    </location>
</feature>
<feature type="transmembrane region" description="Helical" evidence="2">
    <location>
        <begin position="341"/>
        <end position="360"/>
    </location>
</feature>
<keyword evidence="2" id="KW-0472">Membrane</keyword>
<gene>
    <name evidence="4" type="primary">Necator_chrI.g415</name>
    <name evidence="4" type="ORF">RB195_004293</name>
</gene>
<keyword evidence="2" id="KW-0812">Transmembrane</keyword>
<dbReference type="Proteomes" id="UP001303046">
    <property type="component" value="Unassembled WGS sequence"/>
</dbReference>